<organism evidence="9">
    <name type="scientific">Hyalella azteca</name>
    <name type="common">Amphipod</name>
    <dbReference type="NCBI Taxonomy" id="294128"/>
    <lineage>
        <taxon>Eukaryota</taxon>
        <taxon>Metazoa</taxon>
        <taxon>Ecdysozoa</taxon>
        <taxon>Arthropoda</taxon>
        <taxon>Crustacea</taxon>
        <taxon>Multicrustacea</taxon>
        <taxon>Malacostraca</taxon>
        <taxon>Eumalacostraca</taxon>
        <taxon>Peracarida</taxon>
        <taxon>Amphipoda</taxon>
        <taxon>Senticaudata</taxon>
        <taxon>Talitrida</taxon>
        <taxon>Talitroidea</taxon>
        <taxon>Hyalellidae</taxon>
        <taxon>Hyalella</taxon>
    </lineage>
</organism>
<dbReference type="FunFam" id="3.30.160.60:FF:001498">
    <property type="entry name" value="Zinc finger protein 404"/>
    <property type="match status" value="1"/>
</dbReference>
<dbReference type="InterPro" id="IPR036236">
    <property type="entry name" value="Znf_C2H2_sf"/>
</dbReference>
<keyword evidence="2" id="KW-0479">Metal-binding</keyword>
<dbReference type="Pfam" id="PF00096">
    <property type="entry name" value="zf-C2H2"/>
    <property type="match status" value="2"/>
</dbReference>
<protein>
    <recommendedName>
        <fullName evidence="8">C2H2-type domain-containing protein</fullName>
    </recommendedName>
</protein>
<feature type="domain" description="C2H2-type" evidence="8">
    <location>
        <begin position="31"/>
        <end position="58"/>
    </location>
</feature>
<accession>A0A6A0HBR1</accession>
<dbReference type="InterPro" id="IPR050688">
    <property type="entry name" value="Zinc_finger/UBP_domain"/>
</dbReference>
<evidence type="ECO:0000259" key="8">
    <source>
        <dbReference type="PROSITE" id="PS50157"/>
    </source>
</evidence>
<dbReference type="AlphaFoldDB" id="A0A6A0HBR1"/>
<reference evidence="9" key="2">
    <citation type="journal article" date="2018" name="Environ. Sci. Technol.">
        <title>The Toxicogenome of Hyalella azteca: A Model for Sediment Ecotoxicology and Evolutionary Toxicology.</title>
        <authorList>
            <person name="Poynton H.C."/>
            <person name="Hasenbein S."/>
            <person name="Benoit J.B."/>
            <person name="Sepulveda M.S."/>
            <person name="Poelchau M.F."/>
            <person name="Hughes D.S.T."/>
            <person name="Murali S.C."/>
            <person name="Chen S."/>
            <person name="Glastad K.M."/>
            <person name="Goodisman M.A.D."/>
            <person name="Werren J.H."/>
            <person name="Vineis J.H."/>
            <person name="Bowen J.L."/>
            <person name="Friedrich M."/>
            <person name="Jones J."/>
            <person name="Robertson H.M."/>
            <person name="Feyereisen R."/>
            <person name="Mechler-Hickson A."/>
            <person name="Mathers N."/>
            <person name="Lee C.E."/>
            <person name="Colbourne J.K."/>
            <person name="Biales A."/>
            <person name="Johnston J.S."/>
            <person name="Wellborn G.A."/>
            <person name="Rosendale A.J."/>
            <person name="Cridge A.G."/>
            <person name="Munoz-Torres M.C."/>
            <person name="Bain P.A."/>
            <person name="Manny A.R."/>
            <person name="Major K.M."/>
            <person name="Lambert F.N."/>
            <person name="Vulpe C.D."/>
            <person name="Tuck P."/>
            <person name="Blalock B.J."/>
            <person name="Lin Y.Y."/>
            <person name="Smith M.E."/>
            <person name="Ochoa-Acuna H."/>
            <person name="Chen M.M."/>
            <person name="Childers C.P."/>
            <person name="Qu J."/>
            <person name="Dugan S."/>
            <person name="Lee S.L."/>
            <person name="Chao H."/>
            <person name="Dinh H."/>
            <person name="Han Y."/>
            <person name="Doddapaneni H."/>
            <person name="Worley K.C."/>
            <person name="Muzny D.M."/>
            <person name="Gibbs R.A."/>
            <person name="Richards S."/>
        </authorList>
    </citation>
    <scope>NUCLEOTIDE SEQUENCE</scope>
    <source>
        <strain evidence="9">HAZT.00-mixed</strain>
        <tissue evidence="9">Whole organism</tissue>
    </source>
</reference>
<evidence type="ECO:0000256" key="5">
    <source>
        <dbReference type="ARBA" id="ARBA00022833"/>
    </source>
</evidence>
<dbReference type="EMBL" id="JQDR03003126">
    <property type="protein sequence ID" value="KAA0202714.1"/>
    <property type="molecule type" value="Genomic_DNA"/>
</dbReference>
<gene>
    <name evidence="9" type="ORF">HAZT_HAZT000650</name>
</gene>
<keyword evidence="3" id="KW-0677">Repeat</keyword>
<comment type="caution">
    <text evidence="9">The sequence shown here is derived from an EMBL/GenBank/DDBJ whole genome shotgun (WGS) entry which is preliminary data.</text>
</comment>
<evidence type="ECO:0000256" key="6">
    <source>
        <dbReference type="ARBA" id="ARBA00023242"/>
    </source>
</evidence>
<reference evidence="9" key="3">
    <citation type="submission" date="2019-06" db="EMBL/GenBank/DDBJ databases">
        <authorList>
            <person name="Poynton C."/>
            <person name="Hasenbein S."/>
            <person name="Benoit J.B."/>
            <person name="Sepulveda M.S."/>
            <person name="Poelchau M.F."/>
            <person name="Murali S.C."/>
            <person name="Chen S."/>
            <person name="Glastad K.M."/>
            <person name="Werren J.H."/>
            <person name="Vineis J.H."/>
            <person name="Bowen J.L."/>
            <person name="Friedrich M."/>
            <person name="Jones J."/>
            <person name="Robertson H.M."/>
            <person name="Feyereisen R."/>
            <person name="Mechler-Hickson A."/>
            <person name="Mathers N."/>
            <person name="Lee C.E."/>
            <person name="Colbourne J.K."/>
            <person name="Biales A."/>
            <person name="Johnston J.S."/>
            <person name="Wellborn G.A."/>
            <person name="Rosendale A.J."/>
            <person name="Cridge A.G."/>
            <person name="Munoz-Torres M.C."/>
            <person name="Bain P.A."/>
            <person name="Manny A.R."/>
            <person name="Major K.M."/>
            <person name="Lambert F.N."/>
            <person name="Vulpe C.D."/>
            <person name="Tuck P."/>
            <person name="Blalock B.J."/>
            <person name="Lin Y.-Y."/>
            <person name="Smith M.E."/>
            <person name="Ochoa-Acuna H."/>
            <person name="Chen M.-J.M."/>
            <person name="Childers C.P."/>
            <person name="Qu J."/>
            <person name="Dugan S."/>
            <person name="Lee S.L."/>
            <person name="Chao H."/>
            <person name="Dinh H."/>
            <person name="Han Y."/>
            <person name="Doddapaneni H."/>
            <person name="Worley K.C."/>
            <person name="Muzny D.M."/>
            <person name="Gibbs R.A."/>
            <person name="Richards S."/>
        </authorList>
    </citation>
    <scope>NUCLEOTIDE SEQUENCE</scope>
    <source>
        <strain evidence="9">HAZT.00-mixed</strain>
        <tissue evidence="9">Whole organism</tissue>
    </source>
</reference>
<keyword evidence="5" id="KW-0862">Zinc</keyword>
<dbReference type="GO" id="GO:0008270">
    <property type="term" value="F:zinc ion binding"/>
    <property type="evidence" value="ECO:0007669"/>
    <property type="project" value="UniProtKB-KW"/>
</dbReference>
<dbReference type="GO" id="GO:0005634">
    <property type="term" value="C:nucleus"/>
    <property type="evidence" value="ECO:0007669"/>
    <property type="project" value="UniProtKB-SubCell"/>
</dbReference>
<dbReference type="SUPFAM" id="SSF57667">
    <property type="entry name" value="beta-beta-alpha zinc fingers"/>
    <property type="match status" value="1"/>
</dbReference>
<evidence type="ECO:0000256" key="1">
    <source>
        <dbReference type="ARBA" id="ARBA00004123"/>
    </source>
</evidence>
<dbReference type="GO" id="GO:0045944">
    <property type="term" value="P:positive regulation of transcription by RNA polymerase II"/>
    <property type="evidence" value="ECO:0007669"/>
    <property type="project" value="TreeGrafter"/>
</dbReference>
<sequence length="87" mass="9780">MALPSIPVSFLPEARRPSDGLTKFAKKSFTLICNVCGKLFKQKIDLERHARRHTGEKPFPCPVCPYRATLKCALQRHLMTHQVSGSS</sequence>
<dbReference type="PROSITE" id="PS50157">
    <property type="entry name" value="ZINC_FINGER_C2H2_2"/>
    <property type="match status" value="1"/>
</dbReference>
<dbReference type="Gene3D" id="3.30.160.60">
    <property type="entry name" value="Classic Zinc Finger"/>
    <property type="match status" value="2"/>
</dbReference>
<evidence type="ECO:0000313" key="9">
    <source>
        <dbReference type="EMBL" id="KAA0202714.1"/>
    </source>
</evidence>
<reference evidence="9" key="1">
    <citation type="submission" date="2014-08" db="EMBL/GenBank/DDBJ databases">
        <authorList>
            <person name="Murali S."/>
            <person name="Richards S."/>
            <person name="Bandaranaike D."/>
            <person name="Bellair M."/>
            <person name="Blankenburg K."/>
            <person name="Chao H."/>
            <person name="Dinh H."/>
            <person name="Doddapaneni H."/>
            <person name="Dugan-Rocha S."/>
            <person name="Elkadiri S."/>
            <person name="Gnanaolivu R."/>
            <person name="Hughes D."/>
            <person name="Lee S."/>
            <person name="Li M."/>
            <person name="Ming W."/>
            <person name="Munidasa M."/>
            <person name="Muniz J."/>
            <person name="Nguyen L."/>
            <person name="Osuji N."/>
            <person name="Pu L.-L."/>
            <person name="Puazo M."/>
            <person name="Skinner E."/>
            <person name="Qu C."/>
            <person name="Quiroz J."/>
            <person name="Raj R."/>
            <person name="Weissenberger G."/>
            <person name="Xin Y."/>
            <person name="Zou X."/>
            <person name="Han Y."/>
            <person name="Worley K."/>
            <person name="Muzny D."/>
            <person name="Gibbs R."/>
        </authorList>
    </citation>
    <scope>NUCLEOTIDE SEQUENCE</scope>
    <source>
        <strain evidence="9">HAZT.00-mixed</strain>
        <tissue evidence="9">Whole organism</tissue>
    </source>
</reference>
<dbReference type="PROSITE" id="PS00028">
    <property type="entry name" value="ZINC_FINGER_C2H2_1"/>
    <property type="match status" value="1"/>
</dbReference>
<evidence type="ECO:0000256" key="7">
    <source>
        <dbReference type="PROSITE-ProRule" id="PRU00042"/>
    </source>
</evidence>
<keyword evidence="6" id="KW-0539">Nucleus</keyword>
<dbReference type="Proteomes" id="UP000711488">
    <property type="component" value="Unassembled WGS sequence"/>
</dbReference>
<evidence type="ECO:0000256" key="4">
    <source>
        <dbReference type="ARBA" id="ARBA00022771"/>
    </source>
</evidence>
<evidence type="ECO:0000256" key="3">
    <source>
        <dbReference type="ARBA" id="ARBA00022737"/>
    </source>
</evidence>
<dbReference type="PANTHER" id="PTHR24403">
    <property type="entry name" value="ZINC FINGER PROTEIN"/>
    <property type="match status" value="1"/>
</dbReference>
<dbReference type="PANTHER" id="PTHR24403:SF67">
    <property type="entry name" value="FI01116P-RELATED"/>
    <property type="match status" value="1"/>
</dbReference>
<dbReference type="SMART" id="SM00355">
    <property type="entry name" value="ZnF_C2H2"/>
    <property type="match status" value="2"/>
</dbReference>
<proteinExistence type="predicted"/>
<dbReference type="InterPro" id="IPR013087">
    <property type="entry name" value="Znf_C2H2_type"/>
</dbReference>
<evidence type="ECO:0000256" key="2">
    <source>
        <dbReference type="ARBA" id="ARBA00022723"/>
    </source>
</evidence>
<comment type="subcellular location">
    <subcellularLocation>
        <location evidence="1">Nucleus</location>
    </subcellularLocation>
</comment>
<keyword evidence="4 7" id="KW-0863">Zinc-finger</keyword>
<name>A0A6A0HBR1_HYAAZ</name>
<dbReference type="FunFam" id="3.30.160.60:FF:000446">
    <property type="entry name" value="Zinc finger protein"/>
    <property type="match status" value="1"/>
</dbReference>